<sequence>AAALAELQAEANCSVCLDYLRDPVTIECGHNFCRSCIEQSWEDQQDRFPCPVCCHPSQKWHLRRNTQLGNIGEVAKLLHITRSKKKKEEETRLCEKHNQVLTHFCEEDLEVLCLLCTQVPGHQDHHVRSLEEAASHHRKRLMSYMEPLKKQVADIQKLVTTQEREPLELKEKMEKQRQKLLSEFEHLNEFLDREQEATFSRLANEEKHIQQKLHANITAFSEYISTLNNLLKEVAGKSVMSEVKLLTDIESICDRCESLKTPLSIPSSLPLQYSALQKIIQKFKEDVTLDTE</sequence>
<dbReference type="InterPro" id="IPR017907">
    <property type="entry name" value="Znf_RING_CS"/>
</dbReference>
<dbReference type="GeneTree" id="ENSGT00940000162839"/>
<dbReference type="Ensembl" id="ENSLAFT00000031111.1">
    <property type="protein sequence ID" value="ENSLAFP00000020492.1"/>
    <property type="gene ID" value="ENSLAFG00000029136.1"/>
</dbReference>
<evidence type="ECO:0000256" key="2">
    <source>
        <dbReference type="ARBA" id="ARBA00022771"/>
    </source>
</evidence>
<dbReference type="Pfam" id="PF00643">
    <property type="entry name" value="zf-B_box"/>
    <property type="match status" value="1"/>
</dbReference>
<dbReference type="SMART" id="SM00336">
    <property type="entry name" value="BBOX"/>
    <property type="match status" value="1"/>
</dbReference>
<organism evidence="7 8">
    <name type="scientific">Loxodonta africana</name>
    <name type="common">African elephant</name>
    <dbReference type="NCBI Taxonomy" id="9785"/>
    <lineage>
        <taxon>Eukaryota</taxon>
        <taxon>Metazoa</taxon>
        <taxon>Chordata</taxon>
        <taxon>Craniata</taxon>
        <taxon>Vertebrata</taxon>
        <taxon>Euteleostomi</taxon>
        <taxon>Mammalia</taxon>
        <taxon>Eutheria</taxon>
        <taxon>Afrotheria</taxon>
        <taxon>Proboscidea</taxon>
        <taxon>Elephantidae</taxon>
        <taxon>Loxodonta</taxon>
    </lineage>
</organism>
<keyword evidence="1" id="KW-0479">Metal-binding</keyword>
<dbReference type="GO" id="GO:0008270">
    <property type="term" value="F:zinc ion binding"/>
    <property type="evidence" value="ECO:0007669"/>
    <property type="project" value="UniProtKB-KW"/>
</dbReference>
<evidence type="ECO:0000256" key="4">
    <source>
        <dbReference type="PROSITE-ProRule" id="PRU00024"/>
    </source>
</evidence>
<proteinExistence type="predicted"/>
<name>G3TY34_LOXAF</name>
<reference evidence="7" key="2">
    <citation type="submission" date="2025-08" db="UniProtKB">
        <authorList>
            <consortium name="Ensembl"/>
        </authorList>
    </citation>
    <scope>IDENTIFICATION</scope>
    <source>
        <strain evidence="7">Isolate ISIS603380</strain>
    </source>
</reference>
<accession>G3TY34</accession>
<feature type="domain" description="B box-type" evidence="6">
    <location>
        <begin position="89"/>
        <end position="130"/>
    </location>
</feature>
<dbReference type="eggNOG" id="KOG2177">
    <property type="taxonomic scope" value="Eukaryota"/>
</dbReference>
<reference evidence="7 8" key="1">
    <citation type="submission" date="2009-06" db="EMBL/GenBank/DDBJ databases">
        <title>The Genome Sequence of Loxodonta africana (African elephant).</title>
        <authorList>
            <person name="Di Palma F."/>
            <person name="Heiman D."/>
            <person name="Young S."/>
            <person name="Johnson J."/>
            <person name="Lander E.S."/>
            <person name="Lindblad-Toh K."/>
        </authorList>
    </citation>
    <scope>NUCLEOTIDE SEQUENCE [LARGE SCALE GENOMIC DNA]</scope>
    <source>
        <strain evidence="7 8">Isolate ISIS603380</strain>
    </source>
</reference>
<dbReference type="PANTHER" id="PTHR24103">
    <property type="entry name" value="E3 UBIQUITIN-PROTEIN LIGASE TRIM"/>
    <property type="match status" value="1"/>
</dbReference>
<dbReference type="SMART" id="SM00184">
    <property type="entry name" value="RING"/>
    <property type="match status" value="1"/>
</dbReference>
<dbReference type="PROSITE" id="PS00518">
    <property type="entry name" value="ZF_RING_1"/>
    <property type="match status" value="1"/>
</dbReference>
<dbReference type="Gene3D" id="3.30.160.60">
    <property type="entry name" value="Classic Zinc Finger"/>
    <property type="match status" value="1"/>
</dbReference>
<dbReference type="HOGENOM" id="CLU_013137_6_1_1"/>
<dbReference type="Pfam" id="PF15227">
    <property type="entry name" value="zf-C3HC4_4"/>
    <property type="match status" value="1"/>
</dbReference>
<dbReference type="SUPFAM" id="SSF57850">
    <property type="entry name" value="RING/U-box"/>
    <property type="match status" value="1"/>
</dbReference>
<dbReference type="AlphaFoldDB" id="G3TY34"/>
<dbReference type="Gene3D" id="3.30.40.10">
    <property type="entry name" value="Zinc/RING finger domain, C3HC4 (zinc finger)"/>
    <property type="match status" value="1"/>
</dbReference>
<feature type="domain" description="RING-type" evidence="5">
    <location>
        <begin position="13"/>
        <end position="53"/>
    </location>
</feature>
<evidence type="ECO:0000256" key="1">
    <source>
        <dbReference type="ARBA" id="ARBA00022723"/>
    </source>
</evidence>
<dbReference type="InterPro" id="IPR001841">
    <property type="entry name" value="Znf_RING"/>
</dbReference>
<dbReference type="InterPro" id="IPR013083">
    <property type="entry name" value="Znf_RING/FYVE/PHD"/>
</dbReference>
<keyword evidence="2 4" id="KW-0863">Zinc-finger</keyword>
<evidence type="ECO:0000259" key="6">
    <source>
        <dbReference type="PROSITE" id="PS50119"/>
    </source>
</evidence>
<keyword evidence="3" id="KW-0862">Zinc</keyword>
<dbReference type="SUPFAM" id="SSF57845">
    <property type="entry name" value="B-box zinc-binding domain"/>
    <property type="match status" value="1"/>
</dbReference>
<dbReference type="InParanoid" id="G3TY34"/>
<keyword evidence="8" id="KW-1185">Reference proteome</keyword>
<dbReference type="InterPro" id="IPR050143">
    <property type="entry name" value="TRIM/RBCC"/>
</dbReference>
<evidence type="ECO:0000259" key="5">
    <source>
        <dbReference type="PROSITE" id="PS50089"/>
    </source>
</evidence>
<reference evidence="7" key="3">
    <citation type="submission" date="2025-09" db="UniProtKB">
        <authorList>
            <consortium name="Ensembl"/>
        </authorList>
    </citation>
    <scope>IDENTIFICATION</scope>
    <source>
        <strain evidence="7">Isolate ISIS603380</strain>
    </source>
</reference>
<evidence type="ECO:0000313" key="7">
    <source>
        <dbReference type="Ensembl" id="ENSLAFP00000020492.1"/>
    </source>
</evidence>
<dbReference type="InterPro" id="IPR000315">
    <property type="entry name" value="Znf_B-box"/>
</dbReference>
<dbReference type="PROSITE" id="PS50089">
    <property type="entry name" value="ZF_RING_2"/>
    <property type="match status" value="1"/>
</dbReference>
<dbReference type="PROSITE" id="PS50119">
    <property type="entry name" value="ZF_BBOX"/>
    <property type="match status" value="1"/>
</dbReference>
<evidence type="ECO:0000256" key="3">
    <source>
        <dbReference type="ARBA" id="ARBA00022833"/>
    </source>
</evidence>
<evidence type="ECO:0000313" key="8">
    <source>
        <dbReference type="Proteomes" id="UP000007646"/>
    </source>
</evidence>
<protein>
    <submittedName>
        <fullName evidence="7">Uncharacterized protein</fullName>
    </submittedName>
</protein>
<dbReference type="Proteomes" id="UP000007646">
    <property type="component" value="Unassembled WGS sequence"/>
</dbReference>
<dbReference type="OMA" id="HEKERIH"/>